<dbReference type="Pfam" id="PF00067">
    <property type="entry name" value="p450"/>
    <property type="match status" value="1"/>
</dbReference>
<proteinExistence type="inferred from homology"/>
<organism evidence="7 8">
    <name type="scientific">Friedmanniomyces simplex</name>
    <dbReference type="NCBI Taxonomy" id="329884"/>
    <lineage>
        <taxon>Eukaryota</taxon>
        <taxon>Fungi</taxon>
        <taxon>Dikarya</taxon>
        <taxon>Ascomycota</taxon>
        <taxon>Pezizomycotina</taxon>
        <taxon>Dothideomycetes</taxon>
        <taxon>Dothideomycetidae</taxon>
        <taxon>Mycosphaerellales</taxon>
        <taxon>Teratosphaeriaceae</taxon>
        <taxon>Friedmanniomyces</taxon>
    </lineage>
</organism>
<dbReference type="Gene3D" id="3.40.50.1820">
    <property type="entry name" value="alpha/beta hydrolase"/>
    <property type="match status" value="1"/>
</dbReference>
<evidence type="ECO:0000313" key="8">
    <source>
        <dbReference type="Proteomes" id="UP000309340"/>
    </source>
</evidence>
<keyword evidence="4" id="KW-0378">Hydrolase</keyword>
<dbReference type="InterPro" id="IPR001128">
    <property type="entry name" value="Cyt_P450"/>
</dbReference>
<comment type="similarity">
    <text evidence="1">Belongs to the peptidase S10 family.</text>
</comment>
<feature type="compositionally biased region" description="Polar residues" evidence="6">
    <location>
        <begin position="1182"/>
        <end position="1198"/>
    </location>
</feature>
<comment type="caution">
    <text evidence="7">The sequence shown here is derived from an EMBL/GenBank/DDBJ whole genome shotgun (WGS) entry which is preliminary data.</text>
</comment>
<dbReference type="GO" id="GO:0004497">
    <property type="term" value="F:monooxygenase activity"/>
    <property type="evidence" value="ECO:0007669"/>
    <property type="project" value="InterPro"/>
</dbReference>
<feature type="region of interest" description="Disordered" evidence="6">
    <location>
        <begin position="1178"/>
        <end position="1198"/>
    </location>
</feature>
<protein>
    <recommendedName>
        <fullName evidence="9">Carboxypeptidase</fullName>
    </recommendedName>
</protein>
<reference evidence="7 8" key="1">
    <citation type="submission" date="2017-03" db="EMBL/GenBank/DDBJ databases">
        <title>Genomes of endolithic fungi from Antarctica.</title>
        <authorList>
            <person name="Coleine C."/>
            <person name="Masonjones S."/>
            <person name="Stajich J.E."/>
        </authorList>
    </citation>
    <scope>NUCLEOTIDE SEQUENCE [LARGE SCALE GENOMIC DNA]</scope>
    <source>
        <strain evidence="7 8">CCFEE 5184</strain>
    </source>
</reference>
<accession>A0A4U0XGK7</accession>
<dbReference type="GO" id="GO:0005506">
    <property type="term" value="F:iron ion binding"/>
    <property type="evidence" value="ECO:0007669"/>
    <property type="project" value="InterPro"/>
</dbReference>
<dbReference type="Pfam" id="PF00450">
    <property type="entry name" value="Peptidase_S10"/>
    <property type="match status" value="1"/>
</dbReference>
<keyword evidence="3" id="KW-0645">Protease</keyword>
<dbReference type="GO" id="GO:0006508">
    <property type="term" value="P:proteolysis"/>
    <property type="evidence" value="ECO:0007669"/>
    <property type="project" value="UniProtKB-KW"/>
</dbReference>
<feature type="compositionally biased region" description="Low complexity" evidence="6">
    <location>
        <begin position="1285"/>
        <end position="1297"/>
    </location>
</feature>
<dbReference type="InterPro" id="IPR036396">
    <property type="entry name" value="Cyt_P450_sf"/>
</dbReference>
<dbReference type="GO" id="GO:0020037">
    <property type="term" value="F:heme binding"/>
    <property type="evidence" value="ECO:0007669"/>
    <property type="project" value="InterPro"/>
</dbReference>
<gene>
    <name evidence="7" type="ORF">B0A55_05764</name>
</gene>
<evidence type="ECO:0000313" key="7">
    <source>
        <dbReference type="EMBL" id="TKA75247.1"/>
    </source>
</evidence>
<dbReference type="CDD" id="cd11060">
    <property type="entry name" value="CYP57A1-like"/>
    <property type="match status" value="1"/>
</dbReference>
<evidence type="ECO:0000256" key="3">
    <source>
        <dbReference type="ARBA" id="ARBA00022670"/>
    </source>
</evidence>
<keyword evidence="5" id="KW-0325">Glycoprotein</keyword>
<keyword evidence="2" id="KW-0121">Carboxypeptidase</keyword>
<dbReference type="InterPro" id="IPR029058">
    <property type="entry name" value="AB_hydrolase_fold"/>
</dbReference>
<dbReference type="InterPro" id="IPR050121">
    <property type="entry name" value="Cytochrome_P450_monoxygenase"/>
</dbReference>
<evidence type="ECO:0000256" key="5">
    <source>
        <dbReference type="ARBA" id="ARBA00023180"/>
    </source>
</evidence>
<dbReference type="SUPFAM" id="SSF48264">
    <property type="entry name" value="Cytochrome P450"/>
    <property type="match status" value="1"/>
</dbReference>
<evidence type="ECO:0000256" key="4">
    <source>
        <dbReference type="ARBA" id="ARBA00022801"/>
    </source>
</evidence>
<dbReference type="STRING" id="329884.A0A4U0XGK7"/>
<dbReference type="PRINTS" id="PR00724">
    <property type="entry name" value="CRBOXYPTASEC"/>
</dbReference>
<sequence>MFAVTLGLGLALLALLYAVRAIRTYYSLKHFGGHWVAGWSRLWLLRTQGSGEMNERFTEINCTYGSTARIAPGMLITSDPELFRRMSAVRSPFTRGRWYAALKLHPDRDNITSYVDEHKHAAIRTRMAPGYAGKENVHLEADVDEQLLKFLDLISSKYVAKPEQDIFRTVDLSRVTSYFTLDVISKIAFGQTFGFLDNDEDPFGYLANLAQMLPAIIVFGVYTELTNIMKLPAIKAALPKSSDKRGLGRVMGFAGDRVQERFGPKAIRRQDMLDSFIKRGLTQEELESETLTQITAGSDSTASALRMTLHFISTSPPILDRLLAEARAAIAAGKLSRPVIQDAEARQLPYLQACIKEGLRIYPPVTGLMAKMVPEGGAILEVDGVEKFAPGGTQIGWNSWGMMHDPAVFGADAEIYRPERWLVRGESGEERERVGRMNETVTLCFGSGRFGCLGRGVATMELNKAVVETLMRFNLQSCNLAKPFNEKVVGFYVHTDMDFVATERSSGDKEAFAQLNGGKVDAALAVPSSFYFFYSLSPFLVLIQFAHCGCHALFLASEHKRGIWSQVALKEKGRDDFEGDYLYVRAMESFMKLPSSLATLVACFAFARAQSSPPAASYQNILTSPLDPNVTVSYKQPPDGTCTTAFATQKQYTGYIGIPPYTLAPIQQNYSINTFFWFVEARQVPEAAPLTIWLNGGPGSSSMVGLFNEVGPCEVVQLSDGSYGTQNRMWGWDRSSNVLFIDQPNQVGFSYDTATNASLDLLAGELYEPSTPLSAGLPDYMYLNGTFGSANSDQQTPYATTANTTEIAAAATWHFLQTWLAAFPQYNPATRSNTTSRYSSNAPVGVNLFTESYGGKYGPSFARYFEQQNQLRSNGSIPSNNTLAVQLESVGIINGFIDDLVQNDAYPYFAYNNTWGIQAVSQTDELNMINDFSGSGQCRDQILQCRAAMNTTDPEGYGDVDATNDLCHQAQLTCLNISAPVINAGYDPYDIRQMMPSPDPPAAYQEYLNNASVLAAIGAQVNYTESSPYVQQGFISTGDTIRGGQIEDLAYLLTLGIRVALIYGDADFICNWYGGEAVSFAIASQLNDFPSQTPALSLDAPASTLLPSTYANAFPAAGYADIVVNNSYVGGAVRQYGNLSFSRIYAAGHFVPYFQPETAYTVFTRVILGDDISTGDPVDLSTYGSTGPQNATRTDSSTYSPSPTCWVRAWNATCSDADTKAMLAGNGLMLNGIFYQKPNARTLPSSSVTAGVPGHPVSSSGGGGSETGSPAMSDGSSTGLTGVYTATNTPTPTSSAAAPGRLLESLQGRVGPFAAVVVGVLLGVRVVL</sequence>
<dbReference type="InterPro" id="IPR001563">
    <property type="entry name" value="Peptidase_S10"/>
</dbReference>
<dbReference type="OrthoDB" id="443318at2759"/>
<feature type="region of interest" description="Disordered" evidence="6">
    <location>
        <begin position="1244"/>
        <end position="1297"/>
    </location>
</feature>
<dbReference type="SUPFAM" id="SSF53474">
    <property type="entry name" value="alpha/beta-Hydrolases"/>
    <property type="match status" value="1"/>
</dbReference>
<evidence type="ECO:0000256" key="6">
    <source>
        <dbReference type="SAM" id="MobiDB-lite"/>
    </source>
</evidence>
<dbReference type="PROSITE" id="PS00131">
    <property type="entry name" value="CARBOXYPEPT_SER_SER"/>
    <property type="match status" value="1"/>
</dbReference>
<dbReference type="InterPro" id="IPR018202">
    <property type="entry name" value="Ser_caboxypep_ser_AS"/>
</dbReference>
<dbReference type="PANTHER" id="PTHR24305">
    <property type="entry name" value="CYTOCHROME P450"/>
    <property type="match status" value="1"/>
</dbReference>
<evidence type="ECO:0000256" key="1">
    <source>
        <dbReference type="ARBA" id="ARBA00009431"/>
    </source>
</evidence>
<dbReference type="Gene3D" id="1.10.630.10">
    <property type="entry name" value="Cytochrome P450"/>
    <property type="match status" value="1"/>
</dbReference>
<name>A0A4U0XGK7_9PEZI</name>
<dbReference type="EMBL" id="NAJQ01000199">
    <property type="protein sequence ID" value="TKA75247.1"/>
    <property type="molecule type" value="Genomic_DNA"/>
</dbReference>
<dbReference type="PANTHER" id="PTHR24305:SF168">
    <property type="entry name" value="P450, PUTATIVE (EUROFUNG)-RELATED"/>
    <property type="match status" value="1"/>
</dbReference>
<dbReference type="Proteomes" id="UP000309340">
    <property type="component" value="Unassembled WGS sequence"/>
</dbReference>
<keyword evidence="8" id="KW-1185">Reference proteome</keyword>
<dbReference type="GO" id="GO:0004185">
    <property type="term" value="F:serine-type carboxypeptidase activity"/>
    <property type="evidence" value="ECO:0007669"/>
    <property type="project" value="InterPro"/>
</dbReference>
<evidence type="ECO:0008006" key="9">
    <source>
        <dbReference type="Google" id="ProtNLM"/>
    </source>
</evidence>
<dbReference type="GO" id="GO:0016705">
    <property type="term" value="F:oxidoreductase activity, acting on paired donors, with incorporation or reduction of molecular oxygen"/>
    <property type="evidence" value="ECO:0007669"/>
    <property type="project" value="InterPro"/>
</dbReference>
<evidence type="ECO:0000256" key="2">
    <source>
        <dbReference type="ARBA" id="ARBA00022645"/>
    </source>
</evidence>